<evidence type="ECO:0008006" key="4">
    <source>
        <dbReference type="Google" id="ProtNLM"/>
    </source>
</evidence>
<keyword evidence="1" id="KW-1133">Transmembrane helix</keyword>
<dbReference type="Proteomes" id="UP000324209">
    <property type="component" value="Chromosome"/>
</dbReference>
<feature type="transmembrane region" description="Helical" evidence="1">
    <location>
        <begin position="140"/>
        <end position="161"/>
    </location>
</feature>
<evidence type="ECO:0000256" key="1">
    <source>
        <dbReference type="SAM" id="Phobius"/>
    </source>
</evidence>
<keyword evidence="3" id="KW-1185">Reference proteome</keyword>
<proteinExistence type="predicted"/>
<accession>A0A5C1QMQ8</accession>
<dbReference type="RefSeq" id="WP_149486876.1">
    <property type="nucleotide sequence ID" value="NZ_CP036150.1"/>
</dbReference>
<dbReference type="EMBL" id="CP036150">
    <property type="protein sequence ID" value="QEN08797.1"/>
    <property type="molecule type" value="Genomic_DNA"/>
</dbReference>
<reference evidence="2 3" key="1">
    <citation type="submission" date="2019-02" db="EMBL/GenBank/DDBJ databases">
        <title>Complete Genome Sequence and Methylome Analysis of free living Spirochaetas.</title>
        <authorList>
            <person name="Fomenkov A."/>
            <person name="Dubinina G."/>
            <person name="Leshcheva N."/>
            <person name="Mikheeva N."/>
            <person name="Grabovich M."/>
            <person name="Vincze T."/>
            <person name="Roberts R.J."/>
        </authorList>
    </citation>
    <scope>NUCLEOTIDE SEQUENCE [LARGE SCALE GENOMIC DNA]</scope>
    <source>
        <strain evidence="2 3">K2</strain>
    </source>
</reference>
<feature type="transmembrane region" description="Helical" evidence="1">
    <location>
        <begin position="229"/>
        <end position="249"/>
    </location>
</feature>
<name>A0A5C1QMQ8_9SPIO</name>
<feature type="transmembrane region" description="Helical" evidence="1">
    <location>
        <begin position="82"/>
        <end position="101"/>
    </location>
</feature>
<keyword evidence="1" id="KW-0472">Membrane</keyword>
<dbReference type="KEGG" id="ock:EXM22_12655"/>
<evidence type="ECO:0000313" key="3">
    <source>
        <dbReference type="Proteomes" id="UP000324209"/>
    </source>
</evidence>
<dbReference type="AlphaFoldDB" id="A0A5C1QMQ8"/>
<protein>
    <recommendedName>
        <fullName evidence="4">Lysoplasmalogenase</fullName>
    </recommendedName>
</protein>
<feature type="transmembrane region" description="Helical" evidence="1">
    <location>
        <begin position="52"/>
        <end position="70"/>
    </location>
</feature>
<organism evidence="2 3">
    <name type="scientific">Oceanispirochaeta crateris</name>
    <dbReference type="NCBI Taxonomy" id="2518645"/>
    <lineage>
        <taxon>Bacteria</taxon>
        <taxon>Pseudomonadati</taxon>
        <taxon>Spirochaetota</taxon>
        <taxon>Spirochaetia</taxon>
        <taxon>Spirochaetales</taxon>
        <taxon>Spirochaetaceae</taxon>
        <taxon>Oceanispirochaeta</taxon>
    </lineage>
</organism>
<evidence type="ECO:0000313" key="2">
    <source>
        <dbReference type="EMBL" id="QEN08797.1"/>
    </source>
</evidence>
<feature type="transmembrane region" description="Helical" evidence="1">
    <location>
        <begin position="113"/>
        <end position="134"/>
    </location>
</feature>
<feature type="transmembrane region" description="Helical" evidence="1">
    <location>
        <begin position="6"/>
        <end position="22"/>
    </location>
</feature>
<keyword evidence="1" id="KW-0812">Transmembrane</keyword>
<gene>
    <name evidence="2" type="ORF">EXM22_12655</name>
</gene>
<feature type="transmembrane region" description="Helical" evidence="1">
    <location>
        <begin position="173"/>
        <end position="192"/>
    </location>
</feature>
<sequence length="252" mass="28398">MSLYHFIFIVTAFAAIFIQSKTRSYKDLLSNTDEKSKTGQSELRQLLKIRRFMSPFIAGLTAVLIMVLTLEKGLLHEFLPRIFVLVWLLASLGDVFIEGAYTVKDKKRQDELYLIGMILFMVMTVLLGLGLILNAQKSNLALSAHLVSIFLPLLLGLGALTTLKVDKETLIPMMVYALSVSILLCGGIYSIFAGQPQLAFIGIGYFCSDWFVGQRDFGKRKYPLLDRWILLIILILYYSIMLVSLDVIVKLS</sequence>